<dbReference type="Pfam" id="PF07093">
    <property type="entry name" value="SGT1"/>
    <property type="match status" value="1"/>
</dbReference>
<feature type="region of interest" description="Disordered" evidence="1">
    <location>
        <begin position="384"/>
        <end position="430"/>
    </location>
</feature>
<dbReference type="PANTHER" id="PTHR13060:SF0">
    <property type="entry name" value="PROTEIN ECDYSONELESS HOMOLOG"/>
    <property type="match status" value="1"/>
</dbReference>
<protein>
    <submittedName>
        <fullName evidence="2">Uncharacterized protein</fullName>
    </submittedName>
</protein>
<gene>
    <name evidence="2" type="ORF">CAUJ_LOCUS4657</name>
</gene>
<dbReference type="PANTHER" id="PTHR13060">
    <property type="entry name" value="SGT1 PROTEIN HSGT1 SUPPRESSOR OF GCR2"/>
    <property type="match status" value="1"/>
</dbReference>
<evidence type="ECO:0000256" key="1">
    <source>
        <dbReference type="SAM" id="MobiDB-lite"/>
    </source>
</evidence>
<dbReference type="Proteomes" id="UP000835052">
    <property type="component" value="Unassembled WGS sequence"/>
</dbReference>
<dbReference type="InterPro" id="IPR010770">
    <property type="entry name" value="Ecd"/>
</dbReference>
<comment type="caution">
    <text evidence="2">The sequence shown here is derived from an EMBL/GenBank/DDBJ whole genome shotgun (WGS) entry which is preliminary data.</text>
</comment>
<proteinExistence type="predicted"/>
<name>A0A8S1H224_9PELO</name>
<organism evidence="2 3">
    <name type="scientific">Caenorhabditis auriculariae</name>
    <dbReference type="NCBI Taxonomy" id="2777116"/>
    <lineage>
        <taxon>Eukaryota</taxon>
        <taxon>Metazoa</taxon>
        <taxon>Ecdysozoa</taxon>
        <taxon>Nematoda</taxon>
        <taxon>Chromadorea</taxon>
        <taxon>Rhabditida</taxon>
        <taxon>Rhabditina</taxon>
        <taxon>Rhabditomorpha</taxon>
        <taxon>Rhabditoidea</taxon>
        <taxon>Rhabditidae</taxon>
        <taxon>Peloderinae</taxon>
        <taxon>Caenorhabditis</taxon>
    </lineage>
</organism>
<keyword evidence="3" id="KW-1185">Reference proteome</keyword>
<reference evidence="2" key="1">
    <citation type="submission" date="2020-10" db="EMBL/GenBank/DDBJ databases">
        <authorList>
            <person name="Kikuchi T."/>
        </authorList>
    </citation>
    <scope>NUCLEOTIDE SEQUENCE</scope>
    <source>
        <strain evidence="2">NKZ352</strain>
    </source>
</reference>
<evidence type="ECO:0000313" key="2">
    <source>
        <dbReference type="EMBL" id="CAD6188738.1"/>
    </source>
</evidence>
<accession>A0A8S1H224</accession>
<evidence type="ECO:0000313" key="3">
    <source>
        <dbReference type="Proteomes" id="UP000835052"/>
    </source>
</evidence>
<dbReference type="AlphaFoldDB" id="A0A8S1H224"/>
<dbReference type="EMBL" id="CAJGYM010000009">
    <property type="protein sequence ID" value="CAD6188738.1"/>
    <property type="molecule type" value="Genomic_DNA"/>
</dbReference>
<dbReference type="GO" id="GO:0005634">
    <property type="term" value="C:nucleus"/>
    <property type="evidence" value="ECO:0007669"/>
    <property type="project" value="TreeGrafter"/>
</dbReference>
<feature type="compositionally biased region" description="Basic and acidic residues" evidence="1">
    <location>
        <begin position="407"/>
        <end position="422"/>
    </location>
</feature>
<dbReference type="OrthoDB" id="27237at2759"/>
<sequence length="495" mass="55739">MDRQQLYYYLYRDANTSNDELVQVVVNEIKHFVFDAEGIVLSPQGYSGIPVVGQTALNCREDDLWKILDVLFRVSHKVDGLVFRIATANIALNPFYIEAVKNDVIPRWANSPEDFATNVFGYAGVLHVISPEIRAKYPGVSDVEIIRIANRETRNILITESVKQILDAKSARDFGMQRTSVNLPQNVAYIAKQRPDLLSAAIREFSNFGPQESKKHERVLEQSDCVMVHILLNDTDWKSVTAFADIESPCDIVSHRTALAMIAFDEKYAKIENGLDTPSSNIFRDVPDVFEREKLESTQAALYGTPHSLAHRYQMAKALTTSKHHAECRKLFVDDGSSSHEQNDSVCSGDDESYKVTYARKQVFKKKRGELGKKRTLAQVALKNNAPELPEEEHERPQPTNSGQLRNFERAVNGDDVYHESSDGDSLGEDEEMDLFVTKPKKVVLNGMQAKLATCKKHIEKKPPSEDEAGFDVADLLRAAPPLAKTDDFEDFDDI</sequence>